<reference evidence="6" key="2">
    <citation type="submission" date="2021-08" db="EMBL/GenBank/DDBJ databases">
        <authorList>
            <person name="Tani A."/>
            <person name="Ola A."/>
            <person name="Ogura Y."/>
            <person name="Katsura K."/>
            <person name="Hayashi T."/>
        </authorList>
    </citation>
    <scope>NUCLEOTIDE SEQUENCE</scope>
    <source>
        <strain evidence="6">DSM 14458</strain>
    </source>
</reference>
<evidence type="ECO:0000256" key="4">
    <source>
        <dbReference type="PROSITE-ProRule" id="PRU00335"/>
    </source>
</evidence>
<dbReference type="PROSITE" id="PS50977">
    <property type="entry name" value="HTH_TETR_2"/>
    <property type="match status" value="1"/>
</dbReference>
<comment type="caution">
    <text evidence="6">The sequence shown here is derived from an EMBL/GenBank/DDBJ whole genome shotgun (WGS) entry which is preliminary data.</text>
</comment>
<evidence type="ECO:0000313" key="7">
    <source>
        <dbReference type="Proteomes" id="UP001055093"/>
    </source>
</evidence>
<protein>
    <submittedName>
        <fullName evidence="6">HTH-type transcriptional regulator RcdA</fullName>
    </submittedName>
</protein>
<evidence type="ECO:0000256" key="2">
    <source>
        <dbReference type="ARBA" id="ARBA00023125"/>
    </source>
</evidence>
<name>A0ABQ4UWZ4_9HYPH</name>
<organism evidence="6 7">
    <name type="scientific">Methylorubrum suomiense</name>
    <dbReference type="NCBI Taxonomy" id="144191"/>
    <lineage>
        <taxon>Bacteria</taxon>
        <taxon>Pseudomonadati</taxon>
        <taxon>Pseudomonadota</taxon>
        <taxon>Alphaproteobacteria</taxon>
        <taxon>Hyphomicrobiales</taxon>
        <taxon>Methylobacteriaceae</taxon>
        <taxon>Methylorubrum</taxon>
    </lineage>
</organism>
<dbReference type="SUPFAM" id="SSF48498">
    <property type="entry name" value="Tetracyclin repressor-like, C-terminal domain"/>
    <property type="match status" value="1"/>
</dbReference>
<dbReference type="RefSeq" id="WP_171015425.1">
    <property type="nucleotide sequence ID" value="NZ_BPRE01000010.1"/>
</dbReference>
<keyword evidence="3" id="KW-0804">Transcription</keyword>
<dbReference type="SUPFAM" id="SSF46689">
    <property type="entry name" value="Homeodomain-like"/>
    <property type="match status" value="1"/>
</dbReference>
<dbReference type="PANTHER" id="PTHR47506">
    <property type="entry name" value="TRANSCRIPTIONAL REGULATORY PROTEIN"/>
    <property type="match status" value="1"/>
</dbReference>
<reference evidence="6" key="1">
    <citation type="journal article" date="2021" name="Front. Microbiol.">
        <title>Comprehensive Comparative Genomics and Phenotyping of Methylobacterium Species.</title>
        <authorList>
            <person name="Alessa O."/>
            <person name="Ogura Y."/>
            <person name="Fujitani Y."/>
            <person name="Takami H."/>
            <person name="Hayashi T."/>
            <person name="Sahin N."/>
            <person name="Tani A."/>
        </authorList>
    </citation>
    <scope>NUCLEOTIDE SEQUENCE</scope>
    <source>
        <strain evidence="6">DSM 14458</strain>
    </source>
</reference>
<dbReference type="InterPro" id="IPR009057">
    <property type="entry name" value="Homeodomain-like_sf"/>
</dbReference>
<dbReference type="Gene3D" id="1.10.357.10">
    <property type="entry name" value="Tetracycline Repressor, domain 2"/>
    <property type="match status" value="1"/>
</dbReference>
<keyword evidence="2 4" id="KW-0238">DNA-binding</keyword>
<dbReference type="Pfam" id="PF00440">
    <property type="entry name" value="TetR_N"/>
    <property type="match status" value="1"/>
</dbReference>
<dbReference type="PRINTS" id="PR00455">
    <property type="entry name" value="HTHTETR"/>
</dbReference>
<dbReference type="EMBL" id="BPRE01000010">
    <property type="protein sequence ID" value="GJE76737.1"/>
    <property type="molecule type" value="Genomic_DNA"/>
</dbReference>
<gene>
    <name evidence="6" type="primary">rcdA</name>
    <name evidence="6" type="ORF">BGCPKDLD_3336</name>
</gene>
<dbReference type="Pfam" id="PF17940">
    <property type="entry name" value="TetR_C_31"/>
    <property type="match status" value="1"/>
</dbReference>
<dbReference type="InterPro" id="IPR041583">
    <property type="entry name" value="TetR_C_31"/>
</dbReference>
<evidence type="ECO:0000256" key="1">
    <source>
        <dbReference type="ARBA" id="ARBA00023015"/>
    </source>
</evidence>
<keyword evidence="7" id="KW-1185">Reference proteome</keyword>
<dbReference type="InterPro" id="IPR001647">
    <property type="entry name" value="HTH_TetR"/>
</dbReference>
<feature type="domain" description="HTH tetR-type" evidence="5">
    <location>
        <begin position="22"/>
        <end position="82"/>
    </location>
</feature>
<evidence type="ECO:0000313" key="6">
    <source>
        <dbReference type="EMBL" id="GJE76737.1"/>
    </source>
</evidence>
<dbReference type="Proteomes" id="UP001055093">
    <property type="component" value="Unassembled WGS sequence"/>
</dbReference>
<proteinExistence type="predicted"/>
<evidence type="ECO:0000256" key="3">
    <source>
        <dbReference type="ARBA" id="ARBA00023163"/>
    </source>
</evidence>
<feature type="DNA-binding region" description="H-T-H motif" evidence="4">
    <location>
        <begin position="45"/>
        <end position="64"/>
    </location>
</feature>
<evidence type="ECO:0000259" key="5">
    <source>
        <dbReference type="PROSITE" id="PS50977"/>
    </source>
</evidence>
<sequence>MYASSPDANRRSRLPAARRYDPDRRARILRATLDVVAEHGVAGATHRRIAAAAGVPLGSMTYHFEGMELLLTEAFTLLADTVAARFTERLAAASNRDEALEAVVDLVVDESWATPQTMLLSYELYAFAARRPALQSVMRDWMDKSRAALGRHFAPETAKALDAMIEGLSIHRSVDRDPADRAAVRSIVERLVGEGAAGRSSVGSSIPTSP</sequence>
<dbReference type="InterPro" id="IPR036271">
    <property type="entry name" value="Tet_transcr_reg_TetR-rel_C_sf"/>
</dbReference>
<accession>A0ABQ4UWZ4</accession>
<dbReference type="PANTHER" id="PTHR47506:SF6">
    <property type="entry name" value="HTH-TYPE TRANSCRIPTIONAL REPRESSOR NEMR"/>
    <property type="match status" value="1"/>
</dbReference>
<keyword evidence="1" id="KW-0805">Transcription regulation</keyword>